<evidence type="ECO:0000256" key="4">
    <source>
        <dbReference type="ARBA" id="ARBA00022833"/>
    </source>
</evidence>
<dbReference type="Proteomes" id="UP000719412">
    <property type="component" value="Unassembled WGS sequence"/>
</dbReference>
<feature type="compositionally biased region" description="Acidic residues" evidence="6">
    <location>
        <begin position="681"/>
        <end position="707"/>
    </location>
</feature>
<dbReference type="Pfam" id="PF05225">
    <property type="entry name" value="HTH_psq"/>
    <property type="match status" value="1"/>
</dbReference>
<reference evidence="9" key="1">
    <citation type="journal article" date="2020" name="J Insects Food Feed">
        <title>The yellow mealworm (Tenebrio molitor) genome: a resource for the emerging insects as food and feed industry.</title>
        <authorList>
            <person name="Eriksson T."/>
            <person name="Andere A."/>
            <person name="Kelstrup H."/>
            <person name="Emery V."/>
            <person name="Picard C."/>
        </authorList>
    </citation>
    <scope>NUCLEOTIDE SEQUENCE</scope>
    <source>
        <strain evidence="9">Stoneville</strain>
        <tissue evidence="9">Whole head</tissue>
    </source>
</reference>
<feature type="coiled-coil region" evidence="5">
    <location>
        <begin position="794"/>
        <end position="824"/>
    </location>
</feature>
<feature type="domain" description="DDE-1" evidence="7">
    <location>
        <begin position="489"/>
        <end position="617"/>
    </location>
</feature>
<feature type="domain" description="HTH psq-type" evidence="8">
    <location>
        <begin position="289"/>
        <end position="328"/>
    </location>
</feature>
<keyword evidence="10" id="KW-1185">Reference proteome</keyword>
<evidence type="ECO:0000256" key="6">
    <source>
        <dbReference type="SAM" id="MobiDB-lite"/>
    </source>
</evidence>
<evidence type="ECO:0000259" key="7">
    <source>
        <dbReference type="Pfam" id="PF03184"/>
    </source>
</evidence>
<dbReference type="CDD" id="cd15517">
    <property type="entry name" value="PHD_TCF19_like"/>
    <property type="match status" value="1"/>
</dbReference>
<accession>A0A8J6LC47</accession>
<evidence type="ECO:0000256" key="5">
    <source>
        <dbReference type="SAM" id="Coils"/>
    </source>
</evidence>
<dbReference type="EMBL" id="JABDTM020024561">
    <property type="protein sequence ID" value="KAH0814163.1"/>
    <property type="molecule type" value="Genomic_DNA"/>
</dbReference>
<comment type="caution">
    <text evidence="9">The sequence shown here is derived from an EMBL/GenBank/DDBJ whole genome shotgun (WGS) entry which is preliminary data.</text>
</comment>
<evidence type="ECO:0000313" key="10">
    <source>
        <dbReference type="Proteomes" id="UP000719412"/>
    </source>
</evidence>
<evidence type="ECO:0000256" key="2">
    <source>
        <dbReference type="ARBA" id="ARBA00022723"/>
    </source>
</evidence>
<sequence>MGRKEAVTAESGRLVDSFPESSGYDPLIDGGSTYQTADGSLFRIQKDDAVDALHPFPHNGNVQFVLAVTRREFRSASILSCPCAAPACRGPAISAALTLTVDGINQRKRKVQFCSRVREAIRYGLLELANRINLSRPPLVGCSFCPRKIRNCSVRYKTAVHVEEQPSSKSDPDESEFVMRSRRSSGIISASSNEPICMRLFNPGDKKERTLLLYVVLQGHGSIRAAKCVLTTAAAHIDGTVNLGMIRAGFRDPQGAPDRGEERRNVPVCANPEKMGKYTRKTTRGKNKERLDVALNAIMNENMKIREAGRIYEIHEATLRRHLKIRKNLKQAKSSSLGRAPVFTLEQEREIRSHVLHLAKLFFGITKTELCQLVFKYAQKNNIRHNFNKVKQMAGSDWYRGFLKRNQEISLRKPEATSVNRITAFNKTEVDQYFCNLQKVMQKYNFSPDRIYNVDETGISTVPKETAKRLGPRGIKQFGVIASGERGKTVTVICAMSAIGSYIPPLFVYPRVRMTPLLEKNGPAGAMYCCSNNGWSNEEIFLKWLHHFQDKVRATAENPVLVVLDNHASHISLEIYEYCKQNFIIMVSLPPHTSHKMQPLDVTFFGPLKNAFARHAQFFLQSKEHYKLTHYDLAEIFNSAYTQVANIEKGVSGFRATGIFPLNPLKFTEEDFAPANNLTETGDEENLENLTETEDEGNVTQTEEEQMLESNPSEGVKDTASENIAQRMANTSPQPSTSGIQKHHSKNPLTALLKQSKNLHVRFATLSPIPTAPKKKVMKSNKKQHSEILTSTPIKKILDEKQEKKRLKEEAQQTKTQKAKVNRIKKKVFVSESDSDEGDIDESKICDDNELDDLPGSSQNDQCVFCEEFGKPNEIWFRCTLCGNWVHKDCSGVTSPRDYKCDFCVSRPGWMFFAPKNLPSTSSPVPRREVSMRQEDAKNRAKHCLLSRGGGCTPTSDVDLMEMRSGAVRYASRESHVGSRCHACGSASCDQGSISGFMSPQAPYLALLTVVGCRVCNCEAPGDGFTFVPLVVSAEKTSGVLMDKCFKGFTTMGGSIQQPQQQVLTPNAVKFNIMLTCAHLASGAAPPHATFLIVPSNLSPAPAAIYRRKRLSILRPRQRRHQSPFRGSIRRKTSRPCRHRRPFISTPQTDTRAVEESRPRLSRSTPPAGREGRAGFKLDVPFKGKKLQLKSYRPCTSTGNLEGSILKEKRLQFSISSRMMRAPNVAAGLAICRGTINKHFSVVDVFGPHLRIPEAAVISLLGSEFRVPEIHGFFPGPPSTRRC</sequence>
<dbReference type="GO" id="GO:0008270">
    <property type="term" value="F:zinc ion binding"/>
    <property type="evidence" value="ECO:0007669"/>
    <property type="project" value="UniProtKB-KW"/>
</dbReference>
<dbReference type="InterPro" id="IPR019786">
    <property type="entry name" value="Zinc_finger_PHD-type_CS"/>
</dbReference>
<keyword evidence="2" id="KW-0479">Metal-binding</keyword>
<keyword evidence="3" id="KW-0863">Zinc-finger</keyword>
<feature type="compositionally biased region" description="Basic residues" evidence="6">
    <location>
        <begin position="1117"/>
        <end position="1142"/>
    </location>
</feature>
<gene>
    <name evidence="9" type="ORF">GEV33_008628</name>
</gene>
<dbReference type="GO" id="GO:0003677">
    <property type="term" value="F:DNA binding"/>
    <property type="evidence" value="ECO:0007669"/>
    <property type="project" value="InterPro"/>
</dbReference>
<dbReference type="PANTHER" id="PTHR19303:SF74">
    <property type="entry name" value="POGO TRANSPOSABLE ELEMENT WITH KRAB DOMAIN"/>
    <property type="match status" value="1"/>
</dbReference>
<dbReference type="InterPro" id="IPR050863">
    <property type="entry name" value="CenT-Element_Derived"/>
</dbReference>
<keyword evidence="5" id="KW-0175">Coiled coil</keyword>
<feature type="region of interest" description="Disordered" evidence="6">
    <location>
        <begin position="677"/>
        <end position="717"/>
    </location>
</feature>
<dbReference type="InterPro" id="IPR013083">
    <property type="entry name" value="Znf_RING/FYVE/PHD"/>
</dbReference>
<dbReference type="GO" id="GO:0005634">
    <property type="term" value="C:nucleus"/>
    <property type="evidence" value="ECO:0007669"/>
    <property type="project" value="UniProtKB-SubCell"/>
</dbReference>
<organism evidence="9 10">
    <name type="scientific">Tenebrio molitor</name>
    <name type="common">Yellow mealworm beetle</name>
    <dbReference type="NCBI Taxonomy" id="7067"/>
    <lineage>
        <taxon>Eukaryota</taxon>
        <taxon>Metazoa</taxon>
        <taxon>Ecdysozoa</taxon>
        <taxon>Arthropoda</taxon>
        <taxon>Hexapoda</taxon>
        <taxon>Insecta</taxon>
        <taxon>Pterygota</taxon>
        <taxon>Neoptera</taxon>
        <taxon>Endopterygota</taxon>
        <taxon>Coleoptera</taxon>
        <taxon>Polyphaga</taxon>
        <taxon>Cucujiformia</taxon>
        <taxon>Tenebrionidae</taxon>
        <taxon>Tenebrio</taxon>
    </lineage>
</organism>
<evidence type="ECO:0000259" key="8">
    <source>
        <dbReference type="Pfam" id="PF05225"/>
    </source>
</evidence>
<evidence type="ECO:0000256" key="3">
    <source>
        <dbReference type="ARBA" id="ARBA00022771"/>
    </source>
</evidence>
<dbReference type="Gene3D" id="3.30.420.10">
    <property type="entry name" value="Ribonuclease H-like superfamily/Ribonuclease H"/>
    <property type="match status" value="1"/>
</dbReference>
<keyword evidence="4" id="KW-0862">Zinc</keyword>
<evidence type="ECO:0000256" key="1">
    <source>
        <dbReference type="ARBA" id="ARBA00004123"/>
    </source>
</evidence>
<reference evidence="9" key="2">
    <citation type="submission" date="2021-08" db="EMBL/GenBank/DDBJ databases">
        <authorList>
            <person name="Eriksson T."/>
        </authorList>
    </citation>
    <scope>NUCLEOTIDE SEQUENCE</scope>
    <source>
        <strain evidence="9">Stoneville</strain>
        <tissue evidence="9">Whole head</tissue>
    </source>
</reference>
<dbReference type="PANTHER" id="PTHR19303">
    <property type="entry name" value="TRANSPOSON"/>
    <property type="match status" value="1"/>
</dbReference>
<dbReference type="Gene3D" id="1.10.10.60">
    <property type="entry name" value="Homeodomain-like"/>
    <property type="match status" value="1"/>
</dbReference>
<proteinExistence type="predicted"/>
<dbReference type="InterPro" id="IPR004875">
    <property type="entry name" value="DDE_SF_endonuclease_dom"/>
</dbReference>
<dbReference type="Pfam" id="PF03184">
    <property type="entry name" value="DDE_1"/>
    <property type="match status" value="1"/>
</dbReference>
<dbReference type="InterPro" id="IPR036397">
    <property type="entry name" value="RNaseH_sf"/>
</dbReference>
<protein>
    <submittedName>
        <fullName evidence="9">Uncharacterized protein</fullName>
    </submittedName>
</protein>
<dbReference type="SUPFAM" id="SSF46689">
    <property type="entry name" value="Homeodomain-like"/>
    <property type="match status" value="1"/>
</dbReference>
<dbReference type="PROSITE" id="PS01359">
    <property type="entry name" value="ZF_PHD_1"/>
    <property type="match status" value="1"/>
</dbReference>
<name>A0A8J6LC47_TENMO</name>
<dbReference type="InterPro" id="IPR011011">
    <property type="entry name" value="Znf_FYVE_PHD"/>
</dbReference>
<dbReference type="SUPFAM" id="SSF57903">
    <property type="entry name" value="FYVE/PHD zinc finger"/>
    <property type="match status" value="1"/>
</dbReference>
<dbReference type="InterPro" id="IPR009057">
    <property type="entry name" value="Homeodomain-like_sf"/>
</dbReference>
<dbReference type="InterPro" id="IPR007889">
    <property type="entry name" value="HTH_Psq"/>
</dbReference>
<evidence type="ECO:0000313" key="9">
    <source>
        <dbReference type="EMBL" id="KAH0814163.1"/>
    </source>
</evidence>
<feature type="region of interest" description="Disordered" evidence="6">
    <location>
        <begin position="1117"/>
        <end position="1175"/>
    </location>
</feature>
<dbReference type="Gene3D" id="3.30.40.10">
    <property type="entry name" value="Zinc/RING finger domain, C3HC4 (zinc finger)"/>
    <property type="match status" value="1"/>
</dbReference>
<comment type="subcellular location">
    <subcellularLocation>
        <location evidence="1">Nucleus</location>
    </subcellularLocation>
</comment>